<dbReference type="PANTHER" id="PTHR30026:SF20">
    <property type="entry name" value="OUTER MEMBRANE PROTEIN TOLC"/>
    <property type="match status" value="1"/>
</dbReference>
<keyword evidence="7" id="KW-0998">Cell outer membrane</keyword>
<gene>
    <name evidence="9" type="ORF">IAC68_03975</name>
</gene>
<dbReference type="Proteomes" id="UP000823635">
    <property type="component" value="Unassembled WGS sequence"/>
</dbReference>
<dbReference type="GO" id="GO:1990281">
    <property type="term" value="C:efflux pump complex"/>
    <property type="evidence" value="ECO:0007669"/>
    <property type="project" value="TreeGrafter"/>
</dbReference>
<dbReference type="GO" id="GO:0015562">
    <property type="term" value="F:efflux transmembrane transporter activity"/>
    <property type="evidence" value="ECO:0007669"/>
    <property type="project" value="InterPro"/>
</dbReference>
<dbReference type="GO" id="GO:0015288">
    <property type="term" value="F:porin activity"/>
    <property type="evidence" value="ECO:0007669"/>
    <property type="project" value="TreeGrafter"/>
</dbReference>
<evidence type="ECO:0000256" key="5">
    <source>
        <dbReference type="ARBA" id="ARBA00022692"/>
    </source>
</evidence>
<dbReference type="SUPFAM" id="SSF56954">
    <property type="entry name" value="Outer membrane efflux proteins (OEP)"/>
    <property type="match status" value="1"/>
</dbReference>
<keyword evidence="4" id="KW-1134">Transmembrane beta strand</keyword>
<evidence type="ECO:0000256" key="1">
    <source>
        <dbReference type="ARBA" id="ARBA00004442"/>
    </source>
</evidence>
<dbReference type="Pfam" id="PF02321">
    <property type="entry name" value="OEP"/>
    <property type="match status" value="2"/>
</dbReference>
<dbReference type="InterPro" id="IPR003423">
    <property type="entry name" value="OMP_efflux"/>
</dbReference>
<feature type="non-terminal residue" evidence="9">
    <location>
        <position position="349"/>
    </location>
</feature>
<feature type="signal peptide" evidence="8">
    <location>
        <begin position="1"/>
        <end position="22"/>
    </location>
</feature>
<dbReference type="AlphaFoldDB" id="A0A9D9DM14"/>
<dbReference type="Gene3D" id="1.20.1600.10">
    <property type="entry name" value="Outer membrane efflux proteins (OEP)"/>
    <property type="match status" value="1"/>
</dbReference>
<organism evidence="9 10">
    <name type="scientific">Candidatus Egerieousia excrementavium</name>
    <dbReference type="NCBI Taxonomy" id="2840778"/>
    <lineage>
        <taxon>Bacteria</taxon>
        <taxon>Pseudomonadati</taxon>
        <taxon>Bacteroidota</taxon>
        <taxon>Bacteroidia</taxon>
        <taxon>Bacteroidales</taxon>
        <taxon>Candidatus Egerieousia</taxon>
    </lineage>
</organism>
<dbReference type="PANTHER" id="PTHR30026">
    <property type="entry name" value="OUTER MEMBRANE PROTEIN TOLC"/>
    <property type="match status" value="1"/>
</dbReference>
<evidence type="ECO:0000256" key="6">
    <source>
        <dbReference type="ARBA" id="ARBA00023136"/>
    </source>
</evidence>
<comment type="similarity">
    <text evidence="2">Belongs to the outer membrane factor (OMF) (TC 1.B.17) family.</text>
</comment>
<proteinExistence type="inferred from homology"/>
<feature type="chain" id="PRO_5039479293" evidence="8">
    <location>
        <begin position="23"/>
        <end position="349"/>
    </location>
</feature>
<sequence length="349" mass="38544">MGRFLTLSVLLLSLFAANASFGQDKWSLGRCINYALENNIEIKQQQLTIEQDRNNILQSKLSLLPSVNGSLNHSMNWGKSVNVQDLQIMTTLAQSTSASLSASMPLFSGLTNLRSIESNRIQLQISEQQVESLKDNVTIQVTQAYLQLLLAIEIEKVANESFKSVAAQAERTKTMVNAGNQAYSALLDIESQLANERVQLVSAQNDVKSSCLNLMQLLNLPHDIPFEVPEYSIDDASLPLLTPYTADAVFEEALGLPQIRMAELALEKSNTDYKIQKGAAYPSVSVSAGYGTYYSDSREGAFFSQFEDNRNPSLGFGLSIPIFNGWKSNTSIRNARLNVKNAELELEKS</sequence>
<evidence type="ECO:0000256" key="8">
    <source>
        <dbReference type="SAM" id="SignalP"/>
    </source>
</evidence>
<evidence type="ECO:0000256" key="7">
    <source>
        <dbReference type="ARBA" id="ARBA00023237"/>
    </source>
</evidence>
<keyword evidence="6" id="KW-0472">Membrane</keyword>
<comment type="caution">
    <text evidence="9">The sequence shown here is derived from an EMBL/GenBank/DDBJ whole genome shotgun (WGS) entry which is preliminary data.</text>
</comment>
<evidence type="ECO:0000256" key="4">
    <source>
        <dbReference type="ARBA" id="ARBA00022452"/>
    </source>
</evidence>
<accession>A0A9D9DM14</accession>
<dbReference type="InterPro" id="IPR051906">
    <property type="entry name" value="TolC-like"/>
</dbReference>
<comment type="subcellular location">
    <subcellularLocation>
        <location evidence="1">Cell outer membrane</location>
    </subcellularLocation>
</comment>
<reference evidence="9" key="2">
    <citation type="journal article" date="2021" name="PeerJ">
        <title>Extensive microbial diversity within the chicken gut microbiome revealed by metagenomics and culture.</title>
        <authorList>
            <person name="Gilroy R."/>
            <person name="Ravi A."/>
            <person name="Getino M."/>
            <person name="Pursley I."/>
            <person name="Horton D.L."/>
            <person name="Alikhan N.F."/>
            <person name="Baker D."/>
            <person name="Gharbi K."/>
            <person name="Hall N."/>
            <person name="Watson M."/>
            <person name="Adriaenssens E.M."/>
            <person name="Foster-Nyarko E."/>
            <person name="Jarju S."/>
            <person name="Secka A."/>
            <person name="Antonio M."/>
            <person name="Oren A."/>
            <person name="Chaudhuri R.R."/>
            <person name="La Ragione R."/>
            <person name="Hildebrand F."/>
            <person name="Pallen M.J."/>
        </authorList>
    </citation>
    <scope>NUCLEOTIDE SEQUENCE</scope>
    <source>
        <strain evidence="9">15467</strain>
    </source>
</reference>
<dbReference type="EMBL" id="JADINB010000088">
    <property type="protein sequence ID" value="MBO8429075.1"/>
    <property type="molecule type" value="Genomic_DNA"/>
</dbReference>
<evidence type="ECO:0000256" key="2">
    <source>
        <dbReference type="ARBA" id="ARBA00007613"/>
    </source>
</evidence>
<dbReference type="GO" id="GO:0009279">
    <property type="term" value="C:cell outer membrane"/>
    <property type="evidence" value="ECO:0007669"/>
    <property type="project" value="UniProtKB-SubCell"/>
</dbReference>
<keyword evidence="5" id="KW-0812">Transmembrane</keyword>
<evidence type="ECO:0000313" key="10">
    <source>
        <dbReference type="Proteomes" id="UP000823635"/>
    </source>
</evidence>
<keyword evidence="8" id="KW-0732">Signal</keyword>
<evidence type="ECO:0000313" key="9">
    <source>
        <dbReference type="EMBL" id="MBO8429075.1"/>
    </source>
</evidence>
<keyword evidence="3" id="KW-0813">Transport</keyword>
<evidence type="ECO:0000256" key="3">
    <source>
        <dbReference type="ARBA" id="ARBA00022448"/>
    </source>
</evidence>
<name>A0A9D9DM14_9BACT</name>
<reference evidence="9" key="1">
    <citation type="submission" date="2020-10" db="EMBL/GenBank/DDBJ databases">
        <authorList>
            <person name="Gilroy R."/>
        </authorList>
    </citation>
    <scope>NUCLEOTIDE SEQUENCE</scope>
    <source>
        <strain evidence="9">15467</strain>
    </source>
</reference>
<protein>
    <submittedName>
        <fullName evidence="9">TolC family protein</fullName>
    </submittedName>
</protein>